<sequence>MGGTKPLPTWIHDMENLGASLCKEKGLVIITVLGKDSISRSKIADINEALGGSYLNSWGKRTAESGSIEVFFSIDLGALFLVVNTYKDVTAFSSMEASSNEAFFEYIGSEDKVMESDLAVAFSLSHLVLIMENACRVELPLLDLLQNVNMKRMELRDSLPEETISNREGRFGVPRFIFAFHRHLIRKDLGHVKRKELLEKLEQSLEDQTFSIFKHYRLLSSGGEISPGDALGHIWGEGYIHLMEKTSEVSSDDILSKLFSAIDGSADEKEDTDNRLFSFLNSHIKKVREGKKLIYSIPSHQEFLIAAKGMLSVIDSLSMECREAAFISKLKCMHMEKAREKYMPSGANRVLSRVEHEQRMNAALESLESVQVNPMDWDELRESFENLWSSDLRSCEIRSLLGNECRLAAHASVGDAIDREKWTLHSSSVTHVSACNCGRSQMMRSDPFTLKEANCDFYAQFNCCERAMETHHFKVVADETGRRLEEMEEEWPEARLVGQGERSMEEKGEEEEREEWIDEGEEGDEEIEEKDEKEETAITQSSDNDSMAEDDRNYLDNEAIVVKTAKDEPLRKGIHELEVFNRLRSEGIPFVEGVPHTDAPDVRPLFPSWSLLAIGTSSVYGHSTGIRGQFGFIGKTHLLPLDVYLEVDAATWYRDMSYVESLIQSAHPPPRNRRIKRGIISERVKLFIGMEYECSAGHRQLGVWPFDDGIHLVENDLPLYQPCAYRKTPCENAQLMRMHIVTPKAPVTVSLNPKIVPSSSSSIYCPGESLDLTWSRYYILRLPWVYSGPEGVVPRPSSPSSTGLLLANSISVSYSPLATW</sequence>
<keyword evidence="2 4" id="KW-0866">Nonsense-mediated mRNA decay</keyword>
<evidence type="ECO:0000256" key="4">
    <source>
        <dbReference type="RuleBase" id="RU367133"/>
    </source>
</evidence>
<proteinExistence type="inferred from homology"/>
<feature type="compositionally biased region" description="Acidic residues" evidence="5">
    <location>
        <begin position="507"/>
        <end position="534"/>
    </location>
</feature>
<comment type="similarity">
    <text evidence="1 4">Belongs to the SMG8 family.</text>
</comment>
<accession>A0AAV5V5Y2</accession>
<comment type="function">
    <text evidence="4">Involved in nonsense-mediated decay (NMD) of mRNAs containing premature stop codons.</text>
</comment>
<feature type="region of interest" description="Disordered" evidence="5">
    <location>
        <begin position="486"/>
        <end position="551"/>
    </location>
</feature>
<dbReference type="Proteomes" id="UP001432322">
    <property type="component" value="Unassembled WGS sequence"/>
</dbReference>
<organism evidence="6 7">
    <name type="scientific">Pristionchus fissidentatus</name>
    <dbReference type="NCBI Taxonomy" id="1538716"/>
    <lineage>
        <taxon>Eukaryota</taxon>
        <taxon>Metazoa</taxon>
        <taxon>Ecdysozoa</taxon>
        <taxon>Nematoda</taxon>
        <taxon>Chromadorea</taxon>
        <taxon>Rhabditida</taxon>
        <taxon>Rhabditina</taxon>
        <taxon>Diplogasteromorpha</taxon>
        <taxon>Diplogasteroidea</taxon>
        <taxon>Neodiplogasteridae</taxon>
        <taxon>Pristionchus</taxon>
    </lineage>
</organism>
<keyword evidence="7" id="KW-1185">Reference proteome</keyword>
<dbReference type="PANTHER" id="PTHR13091">
    <property type="entry name" value="AMPLIFIED IN BREAST CANCER 2-RELATED"/>
    <property type="match status" value="1"/>
</dbReference>
<name>A0AAV5V5Y2_9BILA</name>
<evidence type="ECO:0000313" key="6">
    <source>
        <dbReference type="EMBL" id="GMT14771.1"/>
    </source>
</evidence>
<dbReference type="GO" id="GO:0000184">
    <property type="term" value="P:nuclear-transcribed mRNA catabolic process, nonsense-mediated decay"/>
    <property type="evidence" value="ECO:0007669"/>
    <property type="project" value="UniProtKB-UniRule"/>
</dbReference>
<evidence type="ECO:0000256" key="1">
    <source>
        <dbReference type="ARBA" id="ARBA00006443"/>
    </source>
</evidence>
<comment type="caution">
    <text evidence="6">The sequence shown here is derived from an EMBL/GenBank/DDBJ whole genome shotgun (WGS) entry which is preliminary data.</text>
</comment>
<gene>
    <name evidence="6" type="ORF">PFISCL1PPCAC_6068</name>
</gene>
<dbReference type="Pfam" id="PF10220">
    <property type="entry name" value="Smg8_Smg9"/>
    <property type="match status" value="2"/>
</dbReference>
<reference evidence="6" key="1">
    <citation type="submission" date="2023-10" db="EMBL/GenBank/DDBJ databases">
        <title>Genome assembly of Pristionchus species.</title>
        <authorList>
            <person name="Yoshida K."/>
            <person name="Sommer R.J."/>
        </authorList>
    </citation>
    <scope>NUCLEOTIDE SEQUENCE</scope>
    <source>
        <strain evidence="6">RS5133</strain>
    </source>
</reference>
<evidence type="ECO:0000256" key="3">
    <source>
        <dbReference type="ARBA" id="ARBA00029509"/>
    </source>
</evidence>
<evidence type="ECO:0000256" key="5">
    <source>
        <dbReference type="SAM" id="MobiDB-lite"/>
    </source>
</evidence>
<dbReference type="InterPro" id="IPR019354">
    <property type="entry name" value="SMG8-like"/>
</dbReference>
<dbReference type="PANTHER" id="PTHR13091:SF0">
    <property type="entry name" value="NONSENSE-MEDIATED MRNA DECAY FACTOR SMG8"/>
    <property type="match status" value="1"/>
</dbReference>
<evidence type="ECO:0000313" key="7">
    <source>
        <dbReference type="Proteomes" id="UP001432322"/>
    </source>
</evidence>
<evidence type="ECO:0000256" key="2">
    <source>
        <dbReference type="ARBA" id="ARBA00023161"/>
    </source>
</evidence>
<protein>
    <recommendedName>
        <fullName evidence="3 4">Nonsense-mediated mRNA decay factor SMG8</fullName>
    </recommendedName>
</protein>
<dbReference type="EMBL" id="BTSY01000002">
    <property type="protein sequence ID" value="GMT14771.1"/>
    <property type="molecule type" value="Genomic_DNA"/>
</dbReference>
<dbReference type="AlphaFoldDB" id="A0AAV5V5Y2"/>